<keyword evidence="9 10" id="KW-0472">Membrane</keyword>
<evidence type="ECO:0000256" key="3">
    <source>
        <dbReference type="ARBA" id="ARBA00022448"/>
    </source>
</evidence>
<evidence type="ECO:0000256" key="10">
    <source>
        <dbReference type="RuleBase" id="RU363073"/>
    </source>
</evidence>
<feature type="region of interest" description="Disordered" evidence="11">
    <location>
        <begin position="219"/>
        <end position="256"/>
    </location>
</feature>
<evidence type="ECO:0000256" key="1">
    <source>
        <dbReference type="ARBA" id="ARBA00004128"/>
    </source>
</evidence>
<feature type="transmembrane region" description="Helical" evidence="10">
    <location>
        <begin position="379"/>
        <end position="400"/>
    </location>
</feature>
<comment type="caution">
    <text evidence="10">Lacks conserved residue(s) required for the propagation of feature annotation.</text>
</comment>
<evidence type="ECO:0000256" key="11">
    <source>
        <dbReference type="SAM" id="MobiDB-lite"/>
    </source>
</evidence>
<comment type="subcellular location">
    <subcellularLocation>
        <location evidence="1 10">Vacuole membrane</location>
        <topology evidence="1 10">Multi-pass membrane protein</topology>
    </subcellularLocation>
</comment>
<gene>
    <name evidence="13" type="ORF">PNOK_0934200</name>
</gene>
<dbReference type="PANTHER" id="PTHR23519:SF1">
    <property type="entry name" value="AUTOPHAGY-RELATED PROTEIN 22"/>
    <property type="match status" value="1"/>
</dbReference>
<keyword evidence="6 10" id="KW-0029">Amino-acid transport</keyword>
<organism evidence="13 14">
    <name type="scientific">Pyrrhoderma noxium</name>
    <dbReference type="NCBI Taxonomy" id="2282107"/>
    <lineage>
        <taxon>Eukaryota</taxon>
        <taxon>Fungi</taxon>
        <taxon>Dikarya</taxon>
        <taxon>Basidiomycota</taxon>
        <taxon>Agaricomycotina</taxon>
        <taxon>Agaricomycetes</taxon>
        <taxon>Hymenochaetales</taxon>
        <taxon>Hymenochaetaceae</taxon>
        <taxon>Pyrrhoderma</taxon>
    </lineage>
</organism>
<evidence type="ECO:0000313" key="14">
    <source>
        <dbReference type="Proteomes" id="UP000217199"/>
    </source>
</evidence>
<dbReference type="SUPFAM" id="SSF103473">
    <property type="entry name" value="MFS general substrate transporter"/>
    <property type="match status" value="2"/>
</dbReference>
<evidence type="ECO:0000259" key="12">
    <source>
        <dbReference type="PROSITE" id="PS50053"/>
    </source>
</evidence>
<dbReference type="STRING" id="2282107.A0A286U5K8"/>
<dbReference type="InterPro" id="IPR036259">
    <property type="entry name" value="MFS_trans_sf"/>
</dbReference>
<accession>A0A286U5K8</accession>
<proteinExistence type="inferred from homology"/>
<dbReference type="GO" id="GO:0032974">
    <property type="term" value="P:amino acid transmembrane export from vacuole"/>
    <property type="evidence" value="ECO:0007669"/>
    <property type="project" value="InterPro"/>
</dbReference>
<evidence type="ECO:0000256" key="4">
    <source>
        <dbReference type="ARBA" id="ARBA00022554"/>
    </source>
</evidence>
<reference evidence="13 14" key="1">
    <citation type="journal article" date="2017" name="Mol. Ecol.">
        <title>Comparative and population genomic landscape of Phellinus noxius: A hypervariable fungus causing root rot in trees.</title>
        <authorList>
            <person name="Chung C.L."/>
            <person name="Lee T.J."/>
            <person name="Akiba M."/>
            <person name="Lee H.H."/>
            <person name="Kuo T.H."/>
            <person name="Liu D."/>
            <person name="Ke H.M."/>
            <person name="Yokoi T."/>
            <person name="Roa M.B."/>
            <person name="Lu M.J."/>
            <person name="Chang Y.Y."/>
            <person name="Ann P.J."/>
            <person name="Tsai J.N."/>
            <person name="Chen C.Y."/>
            <person name="Tzean S.S."/>
            <person name="Ota Y."/>
            <person name="Hattori T."/>
            <person name="Sahashi N."/>
            <person name="Liou R.F."/>
            <person name="Kikuchi T."/>
            <person name="Tsai I.J."/>
        </authorList>
    </citation>
    <scope>NUCLEOTIDE SEQUENCE [LARGE SCALE GENOMIC DNA]</scope>
    <source>
        <strain evidence="13 14">FFPRI411160</strain>
    </source>
</reference>
<sequence length="667" mass="74018">MDQPTEPLLSTPEVGDRPELLYDERKAKRHLRGWLSYAFASEVFVVVSLTMFLPICLEQFARDNGVLLPEKTEPCSSLNNNRPLRLRDETDNSRCVVRIGWAWIDSASFSLYCYSISVALQALTVISMGVIADHPTHRKNALLLFAALGSASAMLFIALSSSSLIWMTVSLLAILANVGFGASVVAMNAYLPSLAREDKDVVESLQKLRESNISDFTVTETSDSQDQDQNLVEDSRDDTESLLPSQPTSPETRTLRDNYNSLLSETTSRISGTGIALGYFAGIVALILTIIPVMELKGSTFALRLAIAASGFWWALFTIPAWIWLPGGGFLHGDKSEATNSSRERGTWSIGREILTAWRRLGRTLRWQEIRRLTHTFRFLGAWFLLSDGFTTITSTALLFGKTSLHMSASALILVGVLVNAAGIFGALAWPRIQRYFKWSNKRVLITLVILCSLIPAYGCLGFLSLFRSKGEDVDFSTTARFGGLTTQEEMFGLAIYFGTVYGAFQAYARAFYTGLIPPGEEARWYALYSITDKSSSFVGPLAVGIIADATEQVRRENLKVDMDSDNEQKPDIKPKIASSSQKLTITITHDGRDIKVAVKPTQEMRRVFEAAGKAFGVDYRALRFMYGNQRVREKDTPEKLDMEDQDEITTFLEQLGGSSISPSVRS</sequence>
<dbReference type="PANTHER" id="PTHR23519">
    <property type="entry name" value="AUTOPHAGY-RELATED PROTEIN 22"/>
    <property type="match status" value="1"/>
</dbReference>
<feature type="compositionally biased region" description="Polar residues" evidence="11">
    <location>
        <begin position="242"/>
        <end position="256"/>
    </location>
</feature>
<feature type="transmembrane region" description="Helical" evidence="10">
    <location>
        <begin position="305"/>
        <end position="325"/>
    </location>
</feature>
<dbReference type="PROSITE" id="PS50053">
    <property type="entry name" value="UBIQUITIN_2"/>
    <property type="match status" value="1"/>
</dbReference>
<dbReference type="AlphaFoldDB" id="A0A286U5K8"/>
<dbReference type="InterPro" id="IPR000626">
    <property type="entry name" value="Ubiquitin-like_dom"/>
</dbReference>
<comment type="caution">
    <text evidence="13">The sequence shown here is derived from an EMBL/GenBank/DDBJ whole genome shotgun (WGS) entry which is preliminary data.</text>
</comment>
<dbReference type="OrthoDB" id="192733at2759"/>
<feature type="transmembrane region" description="Helical" evidence="10">
    <location>
        <begin position="109"/>
        <end position="132"/>
    </location>
</feature>
<feature type="transmembrane region" description="Helical" evidence="10">
    <location>
        <begin position="141"/>
        <end position="159"/>
    </location>
</feature>
<feature type="transmembrane region" description="Helical" evidence="10">
    <location>
        <begin position="274"/>
        <end position="293"/>
    </location>
</feature>
<dbReference type="Proteomes" id="UP000217199">
    <property type="component" value="Unassembled WGS sequence"/>
</dbReference>
<keyword evidence="14" id="KW-1185">Reference proteome</keyword>
<protein>
    <recommendedName>
        <fullName evidence="10">Autophagy-related protein</fullName>
    </recommendedName>
</protein>
<dbReference type="Gene3D" id="3.10.20.90">
    <property type="entry name" value="Phosphatidylinositol 3-kinase Catalytic Subunit, Chain A, domain 1"/>
    <property type="match status" value="1"/>
</dbReference>
<feature type="domain" description="Ubiquitin-like" evidence="12">
    <location>
        <begin position="582"/>
        <end position="658"/>
    </location>
</feature>
<comment type="function">
    <text evidence="10">Vacuolar effluxer which mediate the efflux of amino acids resulting from autophagic degradation. The release of autophagic amino acids allows the maintenance of protein synthesis and viability during nitrogen starvation.</text>
</comment>
<dbReference type="Pfam" id="PF11700">
    <property type="entry name" value="ATG22"/>
    <property type="match status" value="1"/>
</dbReference>
<evidence type="ECO:0000256" key="8">
    <source>
        <dbReference type="ARBA" id="ARBA00023006"/>
    </source>
</evidence>
<dbReference type="FunCoup" id="A0A286U5K8">
    <property type="interactions" value="4"/>
</dbReference>
<dbReference type="InterPro" id="IPR029071">
    <property type="entry name" value="Ubiquitin-like_domsf"/>
</dbReference>
<evidence type="ECO:0000313" key="13">
    <source>
        <dbReference type="EMBL" id="PAV14789.1"/>
    </source>
</evidence>
<dbReference type="InterPro" id="IPR024671">
    <property type="entry name" value="Atg22-like"/>
</dbReference>
<evidence type="ECO:0000256" key="6">
    <source>
        <dbReference type="ARBA" id="ARBA00022970"/>
    </source>
</evidence>
<evidence type="ECO:0000256" key="9">
    <source>
        <dbReference type="ARBA" id="ARBA00023136"/>
    </source>
</evidence>
<name>A0A286U5K8_9AGAM</name>
<feature type="transmembrane region" description="Helical" evidence="10">
    <location>
        <begin position="412"/>
        <end position="433"/>
    </location>
</feature>
<evidence type="ECO:0000256" key="5">
    <source>
        <dbReference type="ARBA" id="ARBA00022692"/>
    </source>
</evidence>
<feature type="transmembrane region" description="Helical" evidence="10">
    <location>
        <begin position="34"/>
        <end position="55"/>
    </location>
</feature>
<comment type="similarity">
    <text evidence="2 10">Belongs to the ATG22 family.</text>
</comment>
<dbReference type="InParanoid" id="A0A286U5K8"/>
<evidence type="ECO:0000256" key="2">
    <source>
        <dbReference type="ARBA" id="ARBA00006978"/>
    </source>
</evidence>
<keyword evidence="8 10" id="KW-0072">Autophagy</keyword>
<dbReference type="GO" id="GO:0005774">
    <property type="term" value="C:vacuolar membrane"/>
    <property type="evidence" value="ECO:0007669"/>
    <property type="project" value="UniProtKB-SubCell"/>
</dbReference>
<dbReference type="InterPro" id="IPR050495">
    <property type="entry name" value="ATG22/LtaA_families"/>
</dbReference>
<keyword evidence="3 10" id="KW-0813">Transport</keyword>
<dbReference type="Gene3D" id="1.20.1250.20">
    <property type="entry name" value="MFS general substrate transporter like domains"/>
    <property type="match status" value="2"/>
</dbReference>
<evidence type="ECO:0000256" key="7">
    <source>
        <dbReference type="ARBA" id="ARBA00022989"/>
    </source>
</evidence>
<dbReference type="CDD" id="cd17483">
    <property type="entry name" value="MFS_Atg22_like"/>
    <property type="match status" value="1"/>
</dbReference>
<dbReference type="CDD" id="cd01763">
    <property type="entry name" value="Ubl_SUMO_like"/>
    <property type="match status" value="1"/>
</dbReference>
<feature type="transmembrane region" description="Helical" evidence="10">
    <location>
        <begin position="165"/>
        <end position="191"/>
    </location>
</feature>
<feature type="compositionally biased region" description="Polar residues" evidence="11">
    <location>
        <begin position="219"/>
        <end position="232"/>
    </location>
</feature>
<keyword evidence="7 10" id="KW-1133">Transmembrane helix</keyword>
<dbReference type="EMBL" id="NBII01000011">
    <property type="protein sequence ID" value="PAV14789.1"/>
    <property type="molecule type" value="Genomic_DNA"/>
</dbReference>
<dbReference type="SUPFAM" id="SSF54236">
    <property type="entry name" value="Ubiquitin-like"/>
    <property type="match status" value="1"/>
</dbReference>
<keyword evidence="5 10" id="KW-0812">Transmembrane</keyword>
<dbReference type="InterPro" id="IPR044738">
    <property type="entry name" value="Atg22"/>
</dbReference>
<feature type="transmembrane region" description="Helical" evidence="10">
    <location>
        <begin position="445"/>
        <end position="467"/>
    </location>
</feature>
<dbReference type="GO" id="GO:0006914">
    <property type="term" value="P:autophagy"/>
    <property type="evidence" value="ECO:0007669"/>
    <property type="project" value="UniProtKB-KW"/>
</dbReference>
<keyword evidence="4 10" id="KW-0926">Vacuole</keyword>